<dbReference type="Gene3D" id="3.30.428.10">
    <property type="entry name" value="HIT-like"/>
    <property type="match status" value="1"/>
</dbReference>
<dbReference type="PROSITE" id="PS51084">
    <property type="entry name" value="HIT_2"/>
    <property type="match status" value="1"/>
</dbReference>
<feature type="non-terminal residue" evidence="3">
    <location>
        <position position="1"/>
    </location>
</feature>
<gene>
    <name evidence="3" type="ORF">AS859_05635</name>
</gene>
<accession>A0A1V9VBF5</accession>
<protein>
    <recommendedName>
        <fullName evidence="2">HIT domain-containing protein</fullName>
    </recommendedName>
</protein>
<evidence type="ECO:0000259" key="2">
    <source>
        <dbReference type="PROSITE" id="PS51084"/>
    </source>
</evidence>
<feature type="domain" description="HIT" evidence="2">
    <location>
        <begin position="1"/>
        <end position="83"/>
    </location>
</feature>
<dbReference type="Pfam" id="PF01230">
    <property type="entry name" value="HIT"/>
    <property type="match status" value="1"/>
</dbReference>
<proteinExistence type="predicted"/>
<dbReference type="Proteomes" id="UP000192599">
    <property type="component" value="Unassembled WGS sequence"/>
</dbReference>
<evidence type="ECO:0000256" key="1">
    <source>
        <dbReference type="PROSITE-ProRule" id="PRU00464"/>
    </source>
</evidence>
<dbReference type="InterPro" id="IPR011146">
    <property type="entry name" value="HIT-like"/>
</dbReference>
<sequence length="130" mass="15630">DLINIEIENSEIPWLKIFTNKNIKEFSQCDNKTKQEIWKYLDIIEKKMIEYYNPDKINIASFGNYVPHVHFHIMARFKEDSFFPEPMWGKKQREANLDLPSFEIFIDELNQPSWLIFSINSFRTFSDSSL</sequence>
<evidence type="ECO:0000313" key="3">
    <source>
        <dbReference type="EMBL" id="OQR41441.1"/>
    </source>
</evidence>
<name>A0A1V9VBF5_9BACT</name>
<reference evidence="3 4" key="1">
    <citation type="submission" date="2017-04" db="EMBL/GenBank/DDBJ databases">
        <title>Accumulation and expression of multiple antibiotic resistance genes in Arcobacter cryaerophilus that thrives in sewage.</title>
        <authorList>
            <person name="Millar J.A."/>
            <person name="Raghavan R."/>
        </authorList>
    </citation>
    <scope>NUCLEOTIDE SEQUENCE [LARGE SCALE GENOMIC DNA]</scope>
    <source>
        <strain evidence="3 4">AZT-1</strain>
    </source>
</reference>
<dbReference type="EMBL" id="LNTC01000057">
    <property type="protein sequence ID" value="OQR41441.1"/>
    <property type="molecule type" value="Genomic_DNA"/>
</dbReference>
<dbReference type="SUPFAM" id="SSF54197">
    <property type="entry name" value="HIT-like"/>
    <property type="match status" value="1"/>
</dbReference>
<dbReference type="InterPro" id="IPR036265">
    <property type="entry name" value="HIT-like_sf"/>
</dbReference>
<evidence type="ECO:0000313" key="4">
    <source>
        <dbReference type="Proteomes" id="UP000192599"/>
    </source>
</evidence>
<dbReference type="GO" id="GO:0003824">
    <property type="term" value="F:catalytic activity"/>
    <property type="evidence" value="ECO:0007669"/>
    <property type="project" value="InterPro"/>
</dbReference>
<comment type="caution">
    <text evidence="3">The sequence shown here is derived from an EMBL/GenBank/DDBJ whole genome shotgun (WGS) entry which is preliminary data.</text>
</comment>
<organism evidence="3 4">
    <name type="scientific">Aliarcobacter cryaerophilus</name>
    <dbReference type="NCBI Taxonomy" id="28198"/>
    <lineage>
        <taxon>Bacteria</taxon>
        <taxon>Pseudomonadati</taxon>
        <taxon>Campylobacterota</taxon>
        <taxon>Epsilonproteobacteria</taxon>
        <taxon>Campylobacterales</taxon>
        <taxon>Arcobacteraceae</taxon>
        <taxon>Aliarcobacter</taxon>
    </lineage>
</organism>
<feature type="short sequence motif" description="Histidine triad motif" evidence="1">
    <location>
        <begin position="68"/>
        <end position="72"/>
    </location>
</feature>
<dbReference type="AlphaFoldDB" id="A0A1V9VBF5"/>